<dbReference type="GO" id="GO:0032259">
    <property type="term" value="P:methylation"/>
    <property type="evidence" value="ECO:0007669"/>
    <property type="project" value="UniProtKB-KW"/>
</dbReference>
<comment type="caution">
    <text evidence="1">The sequence shown here is derived from an EMBL/GenBank/DDBJ whole genome shotgun (WGS) entry which is preliminary data.</text>
</comment>
<gene>
    <name evidence="1" type="ORF">HG543_16555</name>
</gene>
<dbReference type="RefSeq" id="WP_169345746.1">
    <property type="nucleotide sequence ID" value="NZ_JABBJJ010000068.1"/>
</dbReference>
<accession>A0A848LGK3</accession>
<dbReference type="Proteomes" id="UP000518300">
    <property type="component" value="Unassembled WGS sequence"/>
</dbReference>
<dbReference type="GO" id="GO:0008168">
    <property type="term" value="F:methyltransferase activity"/>
    <property type="evidence" value="ECO:0007669"/>
    <property type="project" value="UniProtKB-KW"/>
</dbReference>
<keyword evidence="2" id="KW-1185">Reference proteome</keyword>
<reference evidence="1 2" key="1">
    <citation type="submission" date="2020-04" db="EMBL/GenBank/DDBJ databases">
        <title>Draft genome of Pyxidicoccus fallax type strain.</title>
        <authorList>
            <person name="Whitworth D.E."/>
        </authorList>
    </citation>
    <scope>NUCLEOTIDE SEQUENCE [LARGE SCALE GENOMIC DNA]</scope>
    <source>
        <strain evidence="1 2">DSM 14698</strain>
    </source>
</reference>
<evidence type="ECO:0000313" key="1">
    <source>
        <dbReference type="EMBL" id="NMO16455.1"/>
    </source>
</evidence>
<protein>
    <submittedName>
        <fullName evidence="1">Precorrin-3B C(17)-methyltransferase</fullName>
    </submittedName>
</protein>
<sequence length="131" mass="14330">MARVGRLAGALLAETQGEFFLVGDLKEPCDWASAGFEPPVQTPAVGTPFVRLQPVRAVEVPTPLLVLEVEGEPLAALLHERLVIHRNASVSERLWRLVTQGEAEPRTDARWLGQMPAAVWNVVRDGVLKCS</sequence>
<keyword evidence="1" id="KW-0489">Methyltransferase</keyword>
<evidence type="ECO:0000313" key="2">
    <source>
        <dbReference type="Proteomes" id="UP000518300"/>
    </source>
</evidence>
<keyword evidence="1" id="KW-0808">Transferase</keyword>
<dbReference type="AlphaFoldDB" id="A0A848LGK3"/>
<proteinExistence type="predicted"/>
<organism evidence="1 2">
    <name type="scientific">Pyxidicoccus fallax</name>
    <dbReference type="NCBI Taxonomy" id="394095"/>
    <lineage>
        <taxon>Bacteria</taxon>
        <taxon>Pseudomonadati</taxon>
        <taxon>Myxococcota</taxon>
        <taxon>Myxococcia</taxon>
        <taxon>Myxococcales</taxon>
        <taxon>Cystobacterineae</taxon>
        <taxon>Myxococcaceae</taxon>
        <taxon>Pyxidicoccus</taxon>
    </lineage>
</organism>
<name>A0A848LGK3_9BACT</name>
<dbReference type="EMBL" id="JABBJJ010000068">
    <property type="protein sequence ID" value="NMO16455.1"/>
    <property type="molecule type" value="Genomic_DNA"/>
</dbReference>